<dbReference type="AlphaFoldDB" id="A0A915EIR7"/>
<proteinExistence type="inferred from homology"/>
<organism evidence="5 6">
    <name type="scientific">Ditylenchus dipsaci</name>
    <dbReference type="NCBI Taxonomy" id="166011"/>
    <lineage>
        <taxon>Eukaryota</taxon>
        <taxon>Metazoa</taxon>
        <taxon>Ecdysozoa</taxon>
        <taxon>Nematoda</taxon>
        <taxon>Chromadorea</taxon>
        <taxon>Rhabditida</taxon>
        <taxon>Tylenchina</taxon>
        <taxon>Tylenchomorpha</taxon>
        <taxon>Sphaerularioidea</taxon>
        <taxon>Anguinidae</taxon>
        <taxon>Anguininae</taxon>
        <taxon>Ditylenchus</taxon>
    </lineage>
</organism>
<evidence type="ECO:0000256" key="2">
    <source>
        <dbReference type="ARBA" id="ARBA00005892"/>
    </source>
</evidence>
<dbReference type="PANTHER" id="PTHR31344:SF0">
    <property type="entry name" value="NUCLEAR PORE COMPLEX PROTEIN NUP205"/>
    <property type="match status" value="1"/>
</dbReference>
<evidence type="ECO:0000256" key="1">
    <source>
        <dbReference type="ARBA" id="ARBA00004123"/>
    </source>
</evidence>
<keyword evidence="3" id="KW-0813">Transport</keyword>
<dbReference type="Pfam" id="PF11894">
    <property type="entry name" value="Nup192"/>
    <property type="match status" value="1"/>
</dbReference>
<keyword evidence="5" id="KW-1185">Reference proteome</keyword>
<comment type="subcellular location">
    <subcellularLocation>
        <location evidence="1">Nucleus</location>
    </subcellularLocation>
</comment>
<dbReference type="WBParaSite" id="jg7120">
    <property type="protein sequence ID" value="jg7120"/>
    <property type="gene ID" value="jg7120"/>
</dbReference>
<evidence type="ECO:0000313" key="5">
    <source>
        <dbReference type="Proteomes" id="UP000887574"/>
    </source>
</evidence>
<evidence type="ECO:0000256" key="3">
    <source>
        <dbReference type="ARBA" id="ARBA00022448"/>
    </source>
</evidence>
<name>A0A915EIR7_9BILA</name>
<dbReference type="PANTHER" id="PTHR31344">
    <property type="entry name" value="NUCLEAR PORE COMPLEX PROTEIN NUP205"/>
    <property type="match status" value="1"/>
</dbReference>
<keyword evidence="4" id="KW-0539">Nucleus</keyword>
<dbReference type="Proteomes" id="UP000887574">
    <property type="component" value="Unplaced"/>
</dbReference>
<evidence type="ECO:0000256" key="4">
    <source>
        <dbReference type="ARBA" id="ARBA00023242"/>
    </source>
</evidence>
<dbReference type="InterPro" id="IPR021827">
    <property type="entry name" value="Nup186/Nup192/Nup205"/>
</dbReference>
<accession>A0A915EIR7</accession>
<dbReference type="GO" id="GO:0044611">
    <property type="term" value="C:nuclear pore inner ring"/>
    <property type="evidence" value="ECO:0007669"/>
    <property type="project" value="TreeGrafter"/>
</dbReference>
<sequence>MSYYIFLVYYKTVLTKELHCNVDRSQNLFQGLNKFCCSPNNDLVFNNFFEELERSIIRLRLPLQNKPKDAAHRAAINKIGEQLTISEDRKVVIDESIRNEAIALSDLFNIDELDSIELVITGEIQARNFRDLPRCLCAIVCYYDAHRYFCLLLKSLLAFHANQLYCNESSEKIRKLTTNLLADKNLFCNLLDTFSTFSVAHDLNGSAIHQWVVLGDLVTKQHCVRPLQRKVFTIPQLAAWTSLLLFINPVRLKQQCDGSIDIFNHFKKLVDESWADECLRATVLLAFGVAVKYARSSLGLSIPHQFNDHDMIDKAIAQNALEFIQVYILVPKFERFSFLVDVLDSLVKNFLCYFREKLHEMYNLCEEELYSLTEEDRENRGITLSTYSNLHFKSMIELITNLYEPDTPQIEELSQQFTDPKCEALRTFVLSGKAISAPRLSIAYLSMLKALCKNEKSSGFIFNMFR</sequence>
<reference evidence="6" key="1">
    <citation type="submission" date="2022-11" db="UniProtKB">
        <authorList>
            <consortium name="WormBaseParasite"/>
        </authorList>
    </citation>
    <scope>IDENTIFICATION</scope>
</reference>
<comment type="similarity">
    <text evidence="2">Belongs to the NUP186/NUP192/NUP205 family.</text>
</comment>
<dbReference type="GO" id="GO:0006999">
    <property type="term" value="P:nuclear pore organization"/>
    <property type="evidence" value="ECO:0007669"/>
    <property type="project" value="TreeGrafter"/>
</dbReference>
<protein>
    <submittedName>
        <fullName evidence="6">Uncharacterized protein</fullName>
    </submittedName>
</protein>
<dbReference type="GO" id="GO:0017056">
    <property type="term" value="F:structural constituent of nuclear pore"/>
    <property type="evidence" value="ECO:0007669"/>
    <property type="project" value="TreeGrafter"/>
</dbReference>
<evidence type="ECO:0000313" key="6">
    <source>
        <dbReference type="WBParaSite" id="jg7120"/>
    </source>
</evidence>